<dbReference type="InterPro" id="IPR017853">
    <property type="entry name" value="GH"/>
</dbReference>
<keyword evidence="1" id="KW-0732">Signal</keyword>
<dbReference type="GO" id="GO:0005975">
    <property type="term" value="P:carbohydrate metabolic process"/>
    <property type="evidence" value="ECO:0007669"/>
    <property type="project" value="InterPro"/>
</dbReference>
<dbReference type="AlphaFoldDB" id="A0A396JAW1"/>
<dbReference type="EC" id="3.2.1.14" evidence="3"/>
<evidence type="ECO:0000313" key="3">
    <source>
        <dbReference type="EMBL" id="RHN73595.1"/>
    </source>
</evidence>
<evidence type="ECO:0000313" key="4">
    <source>
        <dbReference type="Proteomes" id="UP000265566"/>
    </source>
</evidence>
<dbReference type="Gene3D" id="3.20.20.80">
    <property type="entry name" value="Glycosidases"/>
    <property type="match status" value="1"/>
</dbReference>
<dbReference type="PANTHER" id="PTHR45708:SF31">
    <property type="entry name" value="III ACIDIC ENDOCHITINASE, PUTATIVE-RELATED"/>
    <property type="match status" value="1"/>
</dbReference>
<keyword evidence="3" id="KW-0378">Hydrolase</keyword>
<keyword evidence="3" id="KW-0326">Glycosidase</keyword>
<dbReference type="GO" id="GO:0008843">
    <property type="term" value="F:endochitinase activity"/>
    <property type="evidence" value="ECO:0007669"/>
    <property type="project" value="UniProtKB-EC"/>
</dbReference>
<sequence length="332" mass="37886">MVSKRQALTLFLVLTTSPFTISSSNGGNMVVYWGQNIEESTLKSTCDTGFYKIVLLSFLNIFQEGRRIPKLNFIGHCNDKNPCTNLEPEIIHCQQKGVKVFLSLGGAYENETYSLGSLEDAKNVANYLFTNFLNGQFGPLGSVTLNGISLDIQGGSDQWEFFAKYLLYVRQNYRYFYIAVASQCIIPDQYLDKAIKSGSFDYAIVKFYNNPNCQYDQTNFNDTLLTRSWNSWTWLVQLDNNVFMGLLGSATAAPSSGYIPQDYYHLSNVLPHIIQSYNYGGIVIWDRFHDDENSYDKQIEEHVKRHALQFVTQVFKAIERFVSASLNVMFLN</sequence>
<name>A0A396JAW1_MEDTR</name>
<dbReference type="OrthoDB" id="1357668at2759"/>
<feature type="domain" description="GH18" evidence="2">
    <location>
        <begin position="27"/>
        <end position="306"/>
    </location>
</feature>
<feature type="chain" id="PRO_5017475670" evidence="1">
    <location>
        <begin position="23"/>
        <end position="332"/>
    </location>
</feature>
<dbReference type="Pfam" id="PF00704">
    <property type="entry name" value="Glyco_hydro_18"/>
    <property type="match status" value="1"/>
</dbReference>
<dbReference type="SUPFAM" id="SSF51445">
    <property type="entry name" value="(Trans)glycosidases"/>
    <property type="match status" value="1"/>
</dbReference>
<dbReference type="Proteomes" id="UP000265566">
    <property type="component" value="Chromosome 2"/>
</dbReference>
<proteinExistence type="predicted"/>
<comment type="caution">
    <text evidence="3">The sequence shown here is derived from an EMBL/GenBank/DDBJ whole genome shotgun (WGS) entry which is preliminary data.</text>
</comment>
<accession>A0A396JAW1</accession>
<gene>
    <name evidence="3" type="ORF">MtrunA17_Chr2g0300181</name>
</gene>
<dbReference type="PROSITE" id="PS51910">
    <property type="entry name" value="GH18_2"/>
    <property type="match status" value="1"/>
</dbReference>
<dbReference type="PANTHER" id="PTHR45708">
    <property type="entry name" value="ENDOCHITINASE"/>
    <property type="match status" value="1"/>
</dbReference>
<reference evidence="4" key="1">
    <citation type="journal article" date="2018" name="Nat. Plants">
        <title>Whole-genome landscape of Medicago truncatula symbiotic genes.</title>
        <authorList>
            <person name="Pecrix Y."/>
            <person name="Staton S.E."/>
            <person name="Sallet E."/>
            <person name="Lelandais-Briere C."/>
            <person name="Moreau S."/>
            <person name="Carrere S."/>
            <person name="Blein T."/>
            <person name="Jardinaud M.F."/>
            <person name="Latrasse D."/>
            <person name="Zouine M."/>
            <person name="Zahm M."/>
            <person name="Kreplak J."/>
            <person name="Mayjonade B."/>
            <person name="Satge C."/>
            <person name="Perez M."/>
            <person name="Cauet S."/>
            <person name="Marande W."/>
            <person name="Chantry-Darmon C."/>
            <person name="Lopez-Roques C."/>
            <person name="Bouchez O."/>
            <person name="Berard A."/>
            <person name="Debelle F."/>
            <person name="Munos S."/>
            <person name="Bendahmane A."/>
            <person name="Berges H."/>
            <person name="Niebel A."/>
            <person name="Buitink J."/>
            <person name="Frugier F."/>
            <person name="Benhamed M."/>
            <person name="Crespi M."/>
            <person name="Gouzy J."/>
            <person name="Gamas P."/>
        </authorList>
    </citation>
    <scope>NUCLEOTIDE SEQUENCE [LARGE SCALE GENOMIC DNA]</scope>
    <source>
        <strain evidence="4">cv. Jemalong A17</strain>
    </source>
</reference>
<evidence type="ECO:0000259" key="2">
    <source>
        <dbReference type="PROSITE" id="PS51910"/>
    </source>
</evidence>
<dbReference type="Gramene" id="rna9422">
    <property type="protein sequence ID" value="RHN73595.1"/>
    <property type="gene ID" value="gene9422"/>
</dbReference>
<evidence type="ECO:0000256" key="1">
    <source>
        <dbReference type="SAM" id="SignalP"/>
    </source>
</evidence>
<protein>
    <submittedName>
        <fullName evidence="3">Putative chitinase</fullName>
        <ecNumber evidence="3">3.2.1.14</ecNumber>
    </submittedName>
</protein>
<dbReference type="InterPro" id="IPR001223">
    <property type="entry name" value="Glyco_hydro18_cat"/>
</dbReference>
<feature type="signal peptide" evidence="1">
    <location>
        <begin position="1"/>
        <end position="22"/>
    </location>
</feature>
<dbReference type="InterPro" id="IPR050542">
    <property type="entry name" value="Glycosyl_Hydrlase18_Chitinase"/>
</dbReference>
<dbReference type="EMBL" id="PSQE01000002">
    <property type="protein sequence ID" value="RHN73595.1"/>
    <property type="molecule type" value="Genomic_DNA"/>
</dbReference>
<organism evidence="3 4">
    <name type="scientific">Medicago truncatula</name>
    <name type="common">Barrel medic</name>
    <name type="synonym">Medicago tribuloides</name>
    <dbReference type="NCBI Taxonomy" id="3880"/>
    <lineage>
        <taxon>Eukaryota</taxon>
        <taxon>Viridiplantae</taxon>
        <taxon>Streptophyta</taxon>
        <taxon>Embryophyta</taxon>
        <taxon>Tracheophyta</taxon>
        <taxon>Spermatophyta</taxon>
        <taxon>Magnoliopsida</taxon>
        <taxon>eudicotyledons</taxon>
        <taxon>Gunneridae</taxon>
        <taxon>Pentapetalae</taxon>
        <taxon>rosids</taxon>
        <taxon>fabids</taxon>
        <taxon>Fabales</taxon>
        <taxon>Fabaceae</taxon>
        <taxon>Papilionoideae</taxon>
        <taxon>50 kb inversion clade</taxon>
        <taxon>NPAAA clade</taxon>
        <taxon>Hologalegina</taxon>
        <taxon>IRL clade</taxon>
        <taxon>Trifolieae</taxon>
        <taxon>Medicago</taxon>
    </lineage>
</organism>